<evidence type="ECO:0000256" key="7">
    <source>
        <dbReference type="SAM" id="MobiDB-lite"/>
    </source>
</evidence>
<evidence type="ECO:0000256" key="2">
    <source>
        <dbReference type="ARBA" id="ARBA00006801"/>
    </source>
</evidence>
<gene>
    <name evidence="11" type="ORF">MANES_16G019400</name>
</gene>
<comment type="caution">
    <text evidence="6">Lacks conserved residue(s) required for the propagation of feature annotation.</text>
</comment>
<evidence type="ECO:0000313" key="12">
    <source>
        <dbReference type="Proteomes" id="UP000091857"/>
    </source>
</evidence>
<evidence type="ECO:0000256" key="1">
    <source>
        <dbReference type="ARBA" id="ARBA00004123"/>
    </source>
</evidence>
<dbReference type="OrthoDB" id="1667110at2759"/>
<dbReference type="GO" id="GO:0031490">
    <property type="term" value="F:chromatin DNA binding"/>
    <property type="evidence" value="ECO:0000318"/>
    <property type="project" value="GO_Central"/>
</dbReference>
<keyword evidence="3" id="KW-0479">Metal-binding</keyword>
<keyword evidence="5" id="KW-0863">Zinc-finger</keyword>
<feature type="domain" description="JmjC" evidence="9">
    <location>
        <begin position="688"/>
        <end position="990"/>
    </location>
</feature>
<dbReference type="EMBL" id="CM004402">
    <property type="protein sequence ID" value="OAY26076.1"/>
    <property type="molecule type" value="Genomic_DNA"/>
</dbReference>
<dbReference type="Gramene" id="Manes.16G019400.4.v8.1">
    <property type="protein sequence ID" value="Manes.16G019400.4.v8.1.CDS"/>
    <property type="gene ID" value="Manes.16G019400.v8.1"/>
</dbReference>
<feature type="domain" description="RING-type" evidence="8">
    <location>
        <begin position="252"/>
        <end position="298"/>
    </location>
</feature>
<evidence type="ECO:0000259" key="9">
    <source>
        <dbReference type="PROSITE" id="PS51184"/>
    </source>
</evidence>
<dbReference type="PROSITE" id="PS51184">
    <property type="entry name" value="JMJC"/>
    <property type="match status" value="1"/>
</dbReference>
<evidence type="ECO:0000313" key="11">
    <source>
        <dbReference type="EMBL" id="OAY26077.1"/>
    </source>
</evidence>
<proteinExistence type="inferred from homology"/>
<feature type="compositionally biased region" description="Basic residues" evidence="7">
    <location>
        <begin position="137"/>
        <end position="147"/>
    </location>
</feature>
<feature type="domain" description="WRC" evidence="10">
    <location>
        <begin position="7"/>
        <end position="53"/>
    </location>
</feature>
<evidence type="ECO:0008006" key="13">
    <source>
        <dbReference type="Google" id="ProtNLM"/>
    </source>
</evidence>
<evidence type="ECO:0000256" key="6">
    <source>
        <dbReference type="PROSITE-ProRule" id="PRU01002"/>
    </source>
</evidence>
<dbReference type="Pfam" id="PF02373">
    <property type="entry name" value="JmjC"/>
    <property type="match status" value="1"/>
</dbReference>
<dbReference type="GO" id="GO:0008270">
    <property type="term" value="F:zinc ion binding"/>
    <property type="evidence" value="ECO:0007669"/>
    <property type="project" value="UniProtKB-KW"/>
</dbReference>
<name>A0A251IXS7_MANES</name>
<dbReference type="PROSITE" id="PS50089">
    <property type="entry name" value="ZF_RING_2"/>
    <property type="match status" value="1"/>
</dbReference>
<organism evidence="11 12">
    <name type="scientific">Manihot esculenta</name>
    <name type="common">Cassava</name>
    <name type="synonym">Jatropha manihot</name>
    <dbReference type="NCBI Taxonomy" id="3983"/>
    <lineage>
        <taxon>Eukaryota</taxon>
        <taxon>Viridiplantae</taxon>
        <taxon>Streptophyta</taxon>
        <taxon>Embryophyta</taxon>
        <taxon>Tracheophyta</taxon>
        <taxon>Spermatophyta</taxon>
        <taxon>Magnoliopsida</taxon>
        <taxon>eudicotyledons</taxon>
        <taxon>Gunneridae</taxon>
        <taxon>Pentapetalae</taxon>
        <taxon>rosids</taxon>
        <taxon>fabids</taxon>
        <taxon>Malpighiales</taxon>
        <taxon>Euphorbiaceae</taxon>
        <taxon>Crotonoideae</taxon>
        <taxon>Manihoteae</taxon>
        <taxon>Manihot</taxon>
    </lineage>
</organism>
<comment type="subcellular location">
    <subcellularLocation>
        <location evidence="1">Nucleus</location>
    </subcellularLocation>
</comment>
<dbReference type="SUPFAM" id="SSF51197">
    <property type="entry name" value="Clavaminate synthase-like"/>
    <property type="match status" value="1"/>
</dbReference>
<dbReference type="Gramene" id="Manes.16G019400.3.v8.1">
    <property type="protein sequence ID" value="Manes.16G019400.3.v8.1.CDS"/>
    <property type="gene ID" value="Manes.16G019400.v8.1"/>
</dbReference>
<dbReference type="Gene3D" id="2.60.120.650">
    <property type="entry name" value="Cupin"/>
    <property type="match status" value="1"/>
</dbReference>
<dbReference type="EMBL" id="CM004402">
    <property type="protein sequence ID" value="OAY26077.1"/>
    <property type="molecule type" value="Genomic_DNA"/>
</dbReference>
<keyword evidence="12" id="KW-1185">Reference proteome</keyword>
<keyword evidence="5" id="KW-0862">Zinc</keyword>
<evidence type="ECO:0000259" key="10">
    <source>
        <dbReference type="PROSITE" id="PS51667"/>
    </source>
</evidence>
<evidence type="ECO:0000256" key="4">
    <source>
        <dbReference type="ARBA" id="ARBA00023242"/>
    </source>
</evidence>
<dbReference type="GO" id="GO:0006357">
    <property type="term" value="P:regulation of transcription by RNA polymerase II"/>
    <property type="evidence" value="ECO:0000318"/>
    <property type="project" value="GO_Central"/>
</dbReference>
<dbReference type="InterPro" id="IPR014977">
    <property type="entry name" value="WRC_dom"/>
</dbReference>
<evidence type="ECO:0000256" key="3">
    <source>
        <dbReference type="ARBA" id="ARBA00022723"/>
    </source>
</evidence>
<sequence>MEENEPLPEHLRCKRTDGRQWRCNRRVMDDKKLCEIHHLQGRHRQYKRKVPESLKLQRKYRKKSTGNAESVPGNVEIRAQKEEGLTRLVKLDKRMKRKKLIGESEALDEAVKKVRLKRGDLQLELIRMVLKREIEKRKKKKKKKKKKVVVEEISSDNDNEMDSSNSEGELMRDLPNGLMAISPAKHFGNVAAAAAASSSMPCDIKIGAADFSATTRRCFRSKNIEPMPIGTLQVVPFKKDMVRLRRGKRKKCHLCRRSGLKTLIRCTSCRKQFYCMDCIKDQYSDMQEEVQIACPVCRGTCCCKVCSAIQCRGTECKGFSKDKSKVNKVLHFHYLICMLLPVLKQLNQDQSSELEIEAKIKGQKPSDVQIQQLSSSCNKKCCCNNCKSSIVDFHRSCPSCSYSLCLSCCQDIFQGSLPGTVKAHMCKCPNRRKACVSGKQLSEMKSGCISKRNYGNKYLESSMLLPSWKLPNGNGIPCPPTEFGGCGDSLLDLSCLFPSSWTKELETSAEEIVGCYELPEALDVMSRCSLCLGMDSEVYGITQLQKAATRENSNDNFLYYPTVVDIHGDNLEHFQKHWGKGQPVIVRNVLQGTSDLSWDPIVMFCTYLKNNAAKSENEQAADCLDWFEVEIGIRQLYMGSFKGPTHANMWHEKLKLKGWLSSHLFEEHFPAHYAEILHALPLPEYMDPVSGVLNITAELPQEISKPDLGPCVYISYGSGENLLQADSMSNLRYDSYDTVNILAHTTDVPVSTEQLNYVRKLMKRNKEQTEVRGEQNVEEVGLHDMITEDMCLHEKVARVSWFSAASHKAQSLSVKNREVYLDEECDSDSDTDTDTEVSKFFFGPVKSSRTSENLKFCGKYTDGSNHFGKPKVAESCGAQWDVFRRQDVPKLVEYLRRHCNEFNQTYGLQKLVGHPILDQNFFLDATHKMRLKEEFKIEPWTFEQHVGEAVIIPAGCPYQIRNLKSCVNVVLDFISPENVTECIQLIDELRLLPENHKAKVDSLEVKKMTVYSISKAIKGIRELTCAETSGELNDRQ</sequence>
<evidence type="ECO:0000256" key="5">
    <source>
        <dbReference type="PROSITE-ProRule" id="PRU00175"/>
    </source>
</evidence>
<keyword evidence="4" id="KW-0539">Nucleus</keyword>
<protein>
    <recommendedName>
        <fullName evidence="13">JmjC domain-containing protein</fullName>
    </recommendedName>
</protein>
<accession>A0A251IXS7</accession>
<dbReference type="GO" id="GO:0032454">
    <property type="term" value="F:histone H3K9 demethylase activity"/>
    <property type="evidence" value="ECO:0000318"/>
    <property type="project" value="GO_Central"/>
</dbReference>
<dbReference type="PANTHER" id="PTHR12549:SF42">
    <property type="entry name" value="LYSINE-SPECIFIC DEMETHYLASE JMJ28"/>
    <property type="match status" value="1"/>
</dbReference>
<evidence type="ECO:0000259" key="8">
    <source>
        <dbReference type="PROSITE" id="PS50089"/>
    </source>
</evidence>
<dbReference type="InterPro" id="IPR045109">
    <property type="entry name" value="LSDs-like"/>
</dbReference>
<dbReference type="STRING" id="3983.A0A251IXS7"/>
<dbReference type="SMART" id="SM00558">
    <property type="entry name" value="JmjC"/>
    <property type="match status" value="1"/>
</dbReference>
<dbReference type="GO" id="GO:0000785">
    <property type="term" value="C:chromatin"/>
    <property type="evidence" value="ECO:0000318"/>
    <property type="project" value="GO_Central"/>
</dbReference>
<comment type="similarity">
    <text evidence="2">Belongs to the JARID1 histone demethylase family.</text>
</comment>
<dbReference type="GO" id="GO:0003712">
    <property type="term" value="F:transcription coregulator activity"/>
    <property type="evidence" value="ECO:0000318"/>
    <property type="project" value="GO_Central"/>
</dbReference>
<dbReference type="Proteomes" id="UP000091857">
    <property type="component" value="Chromosome 16"/>
</dbReference>
<dbReference type="AlphaFoldDB" id="A0A251IXS7"/>
<dbReference type="PANTHER" id="PTHR12549">
    <property type="entry name" value="JMJC DOMAIN-CONTAINING HISTONE DEMETHYLATION PROTEIN"/>
    <property type="match status" value="1"/>
</dbReference>
<dbReference type="Pfam" id="PF08879">
    <property type="entry name" value="WRC"/>
    <property type="match status" value="1"/>
</dbReference>
<dbReference type="InterPro" id="IPR003347">
    <property type="entry name" value="JmjC_dom"/>
</dbReference>
<dbReference type="GO" id="GO:0000118">
    <property type="term" value="C:histone deacetylase complex"/>
    <property type="evidence" value="ECO:0000318"/>
    <property type="project" value="GO_Central"/>
</dbReference>
<dbReference type="PROSITE" id="PS51667">
    <property type="entry name" value="WRC"/>
    <property type="match status" value="1"/>
</dbReference>
<dbReference type="InterPro" id="IPR001841">
    <property type="entry name" value="Znf_RING"/>
</dbReference>
<dbReference type="Gramene" id="Manes.16G019400.7.v8.1">
    <property type="protein sequence ID" value="Manes.16G019400.7.v8.1.CDS"/>
    <property type="gene ID" value="Manes.16G019400.v8.1"/>
</dbReference>
<reference evidence="11 12" key="1">
    <citation type="submission" date="2016-02" db="EMBL/GenBank/DDBJ databases">
        <title>WGS assembly of Manihot esculenta.</title>
        <authorList>
            <person name="Bredeson J.V."/>
            <person name="Prochnik S.E."/>
            <person name="Lyons J.B."/>
            <person name="Schmutz J."/>
            <person name="Grimwood J."/>
            <person name="Vrebalov J."/>
            <person name="Bart R.S."/>
            <person name="Amuge T."/>
            <person name="Ferguson M.E."/>
            <person name="Green R."/>
            <person name="Putnam N."/>
            <person name="Stites J."/>
            <person name="Rounsley S."/>
            <person name="Rokhsar D.S."/>
        </authorList>
    </citation>
    <scope>NUCLEOTIDE SEQUENCE [LARGE SCALE GENOMIC DNA]</scope>
    <source>
        <strain evidence="12">cv. AM560-2</strain>
        <tissue evidence="11">Leaf</tissue>
    </source>
</reference>
<feature type="region of interest" description="Disordered" evidence="7">
    <location>
        <begin position="136"/>
        <end position="169"/>
    </location>
</feature>